<dbReference type="Proteomes" id="UP000821853">
    <property type="component" value="Chromosome 1"/>
</dbReference>
<organism evidence="1 2">
    <name type="scientific">Haemaphysalis longicornis</name>
    <name type="common">Bush tick</name>
    <dbReference type="NCBI Taxonomy" id="44386"/>
    <lineage>
        <taxon>Eukaryota</taxon>
        <taxon>Metazoa</taxon>
        <taxon>Ecdysozoa</taxon>
        <taxon>Arthropoda</taxon>
        <taxon>Chelicerata</taxon>
        <taxon>Arachnida</taxon>
        <taxon>Acari</taxon>
        <taxon>Parasitiformes</taxon>
        <taxon>Ixodida</taxon>
        <taxon>Ixodoidea</taxon>
        <taxon>Ixodidae</taxon>
        <taxon>Haemaphysalinae</taxon>
        <taxon>Haemaphysalis</taxon>
    </lineage>
</organism>
<dbReference type="EMBL" id="JABSTR010000001">
    <property type="protein sequence ID" value="KAH9362556.1"/>
    <property type="molecule type" value="Genomic_DNA"/>
</dbReference>
<sequence length="143" mass="15546">MAASGGIIRQVTYQALIPRPPNRPLRAHLIPRPTRRPRTLPSRAGFIRTFFACLGHGILAWRATIKPMAAITPKAAINDSGFASLGLSGATRTISVVNRQPTHGLHGTTRVHNKRLMKTTENHKANKKLHAATFRAGALVFGC</sequence>
<dbReference type="AlphaFoldDB" id="A0A9J6FKN5"/>
<evidence type="ECO:0000313" key="2">
    <source>
        <dbReference type="Proteomes" id="UP000821853"/>
    </source>
</evidence>
<accession>A0A9J6FKN5</accession>
<reference evidence="1 2" key="1">
    <citation type="journal article" date="2020" name="Cell">
        <title>Large-Scale Comparative Analyses of Tick Genomes Elucidate Their Genetic Diversity and Vector Capacities.</title>
        <authorList>
            <consortium name="Tick Genome and Microbiome Consortium (TIGMIC)"/>
            <person name="Jia N."/>
            <person name="Wang J."/>
            <person name="Shi W."/>
            <person name="Du L."/>
            <person name="Sun Y."/>
            <person name="Zhan W."/>
            <person name="Jiang J.F."/>
            <person name="Wang Q."/>
            <person name="Zhang B."/>
            <person name="Ji P."/>
            <person name="Bell-Sakyi L."/>
            <person name="Cui X.M."/>
            <person name="Yuan T.T."/>
            <person name="Jiang B.G."/>
            <person name="Yang W.F."/>
            <person name="Lam T.T."/>
            <person name="Chang Q.C."/>
            <person name="Ding S.J."/>
            <person name="Wang X.J."/>
            <person name="Zhu J.G."/>
            <person name="Ruan X.D."/>
            <person name="Zhao L."/>
            <person name="Wei J.T."/>
            <person name="Ye R.Z."/>
            <person name="Que T.C."/>
            <person name="Du C.H."/>
            <person name="Zhou Y.H."/>
            <person name="Cheng J.X."/>
            <person name="Dai P.F."/>
            <person name="Guo W.B."/>
            <person name="Han X.H."/>
            <person name="Huang E.J."/>
            <person name="Li L.F."/>
            <person name="Wei W."/>
            <person name="Gao Y.C."/>
            <person name="Liu J.Z."/>
            <person name="Shao H.Z."/>
            <person name="Wang X."/>
            <person name="Wang C.C."/>
            <person name="Yang T.C."/>
            <person name="Huo Q.B."/>
            <person name="Li W."/>
            <person name="Chen H.Y."/>
            <person name="Chen S.E."/>
            <person name="Zhou L.G."/>
            <person name="Ni X.B."/>
            <person name="Tian J.H."/>
            <person name="Sheng Y."/>
            <person name="Liu T."/>
            <person name="Pan Y.S."/>
            <person name="Xia L.Y."/>
            <person name="Li J."/>
            <person name="Zhao F."/>
            <person name="Cao W.C."/>
        </authorList>
    </citation>
    <scope>NUCLEOTIDE SEQUENCE [LARGE SCALE GENOMIC DNA]</scope>
    <source>
        <strain evidence="1">HaeL-2018</strain>
    </source>
</reference>
<dbReference type="VEuPathDB" id="VectorBase:HLOH_055351"/>
<gene>
    <name evidence="1" type="ORF">HPB48_015530</name>
</gene>
<protein>
    <submittedName>
        <fullName evidence="1">Uncharacterized protein</fullName>
    </submittedName>
</protein>
<name>A0A9J6FKN5_HAELO</name>
<proteinExistence type="predicted"/>
<comment type="caution">
    <text evidence="1">The sequence shown here is derived from an EMBL/GenBank/DDBJ whole genome shotgun (WGS) entry which is preliminary data.</text>
</comment>
<evidence type="ECO:0000313" key="1">
    <source>
        <dbReference type="EMBL" id="KAH9362556.1"/>
    </source>
</evidence>
<keyword evidence="2" id="KW-1185">Reference proteome</keyword>